<dbReference type="AlphaFoldDB" id="M2MRR2"/>
<accession>M2MRR2</accession>
<gene>
    <name evidence="3" type="ORF">BAUCODRAFT_57280</name>
</gene>
<evidence type="ECO:0000313" key="4">
    <source>
        <dbReference type="Proteomes" id="UP000011761"/>
    </source>
</evidence>
<dbReference type="SUPFAM" id="SSF53474">
    <property type="entry name" value="alpha/beta-Hydrolases"/>
    <property type="match status" value="1"/>
</dbReference>
<dbReference type="GO" id="GO:0016787">
    <property type="term" value="F:hydrolase activity"/>
    <property type="evidence" value="ECO:0007669"/>
    <property type="project" value="InterPro"/>
</dbReference>
<feature type="compositionally biased region" description="Polar residues" evidence="1">
    <location>
        <begin position="237"/>
        <end position="249"/>
    </location>
</feature>
<dbReference type="InterPro" id="IPR013094">
    <property type="entry name" value="AB_hydrolase_3"/>
</dbReference>
<feature type="non-terminal residue" evidence="3">
    <location>
        <position position="306"/>
    </location>
</feature>
<sequence length="306" mass="33710">ARSSVTVPCYSNGHITLDIYTPTRPASPTDARSTAAILYLPRVPALLGNERDDANIKAFLEQQSHPVVSIKYRLSREHPYPMPIHDVVTGFDWVKENLLPKRAISRAGRADHIGKVAVCGELVGGGLAAMLALTECRVGQPGVVAAALKDPLVDWVDVLDGPREIVGGIVSDGNGLHSLRSQAFRKPEHYFDPFASPMLFLRSAGLEIPLAPAEIPSDDLELLSYLERQEFERSQQDLHTGTLQDAQSLKSRRTMKTAKRYPSASLGLKLPDVRVWTSNHSLLRGQAEEFVRRLRQSHLRQASAGD</sequence>
<organism evidence="3 4">
    <name type="scientific">Baudoinia panamericana (strain UAMH 10762)</name>
    <name type="common">Angels' share fungus</name>
    <name type="synonym">Baudoinia compniacensis (strain UAMH 10762)</name>
    <dbReference type="NCBI Taxonomy" id="717646"/>
    <lineage>
        <taxon>Eukaryota</taxon>
        <taxon>Fungi</taxon>
        <taxon>Dikarya</taxon>
        <taxon>Ascomycota</taxon>
        <taxon>Pezizomycotina</taxon>
        <taxon>Dothideomycetes</taxon>
        <taxon>Dothideomycetidae</taxon>
        <taxon>Mycosphaerellales</taxon>
        <taxon>Teratosphaeriaceae</taxon>
        <taxon>Baudoinia</taxon>
    </lineage>
</organism>
<dbReference type="KEGG" id="bcom:BAUCODRAFT_57280"/>
<evidence type="ECO:0000256" key="1">
    <source>
        <dbReference type="SAM" id="MobiDB-lite"/>
    </source>
</evidence>
<dbReference type="STRING" id="717646.M2MRR2"/>
<dbReference type="HOGENOM" id="CLU_057635_0_0_1"/>
<feature type="domain" description="Alpha/beta hydrolase fold-3" evidence="2">
    <location>
        <begin position="56"/>
        <end position="198"/>
    </location>
</feature>
<feature type="non-terminal residue" evidence="3">
    <location>
        <position position="1"/>
    </location>
</feature>
<dbReference type="InterPro" id="IPR029058">
    <property type="entry name" value="AB_hydrolase_fold"/>
</dbReference>
<protein>
    <recommendedName>
        <fullName evidence="2">Alpha/beta hydrolase fold-3 domain-containing protein</fullName>
    </recommendedName>
</protein>
<dbReference type="Gene3D" id="3.40.50.1820">
    <property type="entry name" value="alpha/beta hydrolase"/>
    <property type="match status" value="1"/>
</dbReference>
<feature type="region of interest" description="Disordered" evidence="1">
    <location>
        <begin position="234"/>
        <end position="261"/>
    </location>
</feature>
<dbReference type="RefSeq" id="XP_007673060.1">
    <property type="nucleotide sequence ID" value="XM_007674870.1"/>
</dbReference>
<reference evidence="3 4" key="1">
    <citation type="journal article" date="2012" name="PLoS Pathog.">
        <title>Diverse lifestyles and strategies of plant pathogenesis encoded in the genomes of eighteen Dothideomycetes fungi.</title>
        <authorList>
            <person name="Ohm R.A."/>
            <person name="Feau N."/>
            <person name="Henrissat B."/>
            <person name="Schoch C.L."/>
            <person name="Horwitz B.A."/>
            <person name="Barry K.W."/>
            <person name="Condon B.J."/>
            <person name="Copeland A.C."/>
            <person name="Dhillon B."/>
            <person name="Glaser F."/>
            <person name="Hesse C.N."/>
            <person name="Kosti I."/>
            <person name="LaButti K."/>
            <person name="Lindquist E.A."/>
            <person name="Lucas S."/>
            <person name="Salamov A.A."/>
            <person name="Bradshaw R.E."/>
            <person name="Ciuffetti L."/>
            <person name="Hamelin R.C."/>
            <person name="Kema G.H.J."/>
            <person name="Lawrence C."/>
            <person name="Scott J.A."/>
            <person name="Spatafora J.W."/>
            <person name="Turgeon B.G."/>
            <person name="de Wit P.J.G.M."/>
            <person name="Zhong S."/>
            <person name="Goodwin S.B."/>
            <person name="Grigoriev I.V."/>
        </authorList>
    </citation>
    <scope>NUCLEOTIDE SEQUENCE [LARGE SCALE GENOMIC DNA]</scope>
    <source>
        <strain evidence="3 4">UAMH 10762</strain>
    </source>
</reference>
<proteinExistence type="predicted"/>
<evidence type="ECO:0000259" key="2">
    <source>
        <dbReference type="Pfam" id="PF07859"/>
    </source>
</evidence>
<dbReference type="OrthoDB" id="5396420at2759"/>
<dbReference type="EMBL" id="KB445551">
    <property type="protein sequence ID" value="EMC99501.1"/>
    <property type="molecule type" value="Genomic_DNA"/>
</dbReference>
<dbReference type="Proteomes" id="UP000011761">
    <property type="component" value="Unassembled WGS sequence"/>
</dbReference>
<evidence type="ECO:0000313" key="3">
    <source>
        <dbReference type="EMBL" id="EMC99501.1"/>
    </source>
</evidence>
<name>M2MRR2_BAUPA</name>
<dbReference type="eggNOG" id="ENOG502ST7S">
    <property type="taxonomic scope" value="Eukaryota"/>
</dbReference>
<feature type="compositionally biased region" description="Basic residues" evidence="1">
    <location>
        <begin position="250"/>
        <end position="259"/>
    </location>
</feature>
<dbReference type="Pfam" id="PF07859">
    <property type="entry name" value="Abhydrolase_3"/>
    <property type="match status" value="1"/>
</dbReference>
<dbReference type="OMA" id="SPIHFFR"/>
<keyword evidence="4" id="KW-1185">Reference proteome</keyword>
<dbReference type="GeneID" id="19115658"/>